<dbReference type="Pfam" id="PF13966">
    <property type="entry name" value="zf-RVT"/>
    <property type="match status" value="1"/>
</dbReference>
<dbReference type="EMBL" id="LT934112">
    <property type="protein sequence ID" value="VAH18165.1"/>
    <property type="molecule type" value="Genomic_DNA"/>
</dbReference>
<organism evidence="2 3">
    <name type="scientific">Triticum turgidum subsp. durum</name>
    <name type="common">Durum wheat</name>
    <name type="synonym">Triticum durum</name>
    <dbReference type="NCBI Taxonomy" id="4567"/>
    <lineage>
        <taxon>Eukaryota</taxon>
        <taxon>Viridiplantae</taxon>
        <taxon>Streptophyta</taxon>
        <taxon>Embryophyta</taxon>
        <taxon>Tracheophyta</taxon>
        <taxon>Spermatophyta</taxon>
        <taxon>Magnoliopsida</taxon>
        <taxon>Liliopsida</taxon>
        <taxon>Poales</taxon>
        <taxon>Poaceae</taxon>
        <taxon>BOP clade</taxon>
        <taxon>Pooideae</taxon>
        <taxon>Triticodae</taxon>
        <taxon>Triticeae</taxon>
        <taxon>Triticinae</taxon>
        <taxon>Triticum</taxon>
    </lineage>
</organism>
<proteinExistence type="predicted"/>
<evidence type="ECO:0000313" key="2">
    <source>
        <dbReference type="EMBL" id="VAH18165.1"/>
    </source>
</evidence>
<protein>
    <recommendedName>
        <fullName evidence="1">Reverse transcriptase zinc-binding domain-containing protein</fullName>
    </recommendedName>
</protein>
<accession>A0A9R0VA29</accession>
<evidence type="ECO:0000259" key="1">
    <source>
        <dbReference type="Pfam" id="PF13966"/>
    </source>
</evidence>
<sequence>MRCAFEHWIWDKIIPNKHKVFLWLAFYGRLNTRDNMFKKGWSALVSNDDCDICPTVESIDHIVLRCRSAKHLWGKLQLNSLACASPDLLSFFERVSQQPFLKRKWNVALVACVVTLWHARNDRVFNDASWSERNTRFYAADLLRLWLHRAKRQQDKDELKTWALCLSN</sequence>
<reference evidence="2 3" key="1">
    <citation type="submission" date="2017-09" db="EMBL/GenBank/DDBJ databases">
        <authorList>
            <consortium name="International Durum Wheat Genome Sequencing Consortium (IDWGSC)"/>
            <person name="Milanesi L."/>
        </authorList>
    </citation>
    <scope>NUCLEOTIDE SEQUENCE [LARGE SCALE GENOMIC DNA]</scope>
    <source>
        <strain evidence="3">cv. Svevo</strain>
    </source>
</reference>
<dbReference type="AlphaFoldDB" id="A0A9R0VA29"/>
<dbReference type="Gramene" id="TRITD1Bv1G134540.1">
    <property type="protein sequence ID" value="TRITD1Bv1G134540.1"/>
    <property type="gene ID" value="TRITD1Bv1G134540"/>
</dbReference>
<keyword evidence="3" id="KW-1185">Reference proteome</keyword>
<dbReference type="Proteomes" id="UP000324705">
    <property type="component" value="Chromosome 1B"/>
</dbReference>
<feature type="domain" description="Reverse transcriptase zinc-binding" evidence="1">
    <location>
        <begin position="6"/>
        <end position="73"/>
    </location>
</feature>
<evidence type="ECO:0000313" key="3">
    <source>
        <dbReference type="Proteomes" id="UP000324705"/>
    </source>
</evidence>
<name>A0A9R0VA29_TRITD</name>
<gene>
    <name evidence="2" type="ORF">TRITD_1Bv1G134540</name>
</gene>
<dbReference type="InterPro" id="IPR026960">
    <property type="entry name" value="RVT-Znf"/>
</dbReference>